<comment type="caution">
    <text evidence="3">The sequence shown here is derived from an EMBL/GenBank/DDBJ whole genome shotgun (WGS) entry which is preliminary data.</text>
</comment>
<accession>A0A9W7FES1</accession>
<dbReference type="EMBL" id="BRXZ01000388">
    <property type="protein sequence ID" value="GMI10718.1"/>
    <property type="molecule type" value="Genomic_DNA"/>
</dbReference>
<gene>
    <name evidence="3" type="ORF">TrRE_jg9336</name>
</gene>
<keyword evidence="1" id="KW-0175">Coiled coil</keyword>
<dbReference type="Proteomes" id="UP001165082">
    <property type="component" value="Unassembled WGS sequence"/>
</dbReference>
<reference evidence="3" key="1">
    <citation type="submission" date="2022-07" db="EMBL/GenBank/DDBJ databases">
        <title>Genome analysis of Parmales, a sister group of diatoms, reveals the evolutionary specialization of diatoms from phago-mixotrophs to photoautotrophs.</title>
        <authorList>
            <person name="Ban H."/>
            <person name="Sato S."/>
            <person name="Yoshikawa S."/>
            <person name="Kazumasa Y."/>
            <person name="Nakamura Y."/>
            <person name="Ichinomiya M."/>
            <person name="Saitoh K."/>
            <person name="Sato N."/>
            <person name="Blanc-Mathieu R."/>
            <person name="Endo H."/>
            <person name="Kuwata A."/>
            <person name="Ogata H."/>
        </authorList>
    </citation>
    <scope>NUCLEOTIDE SEQUENCE</scope>
</reference>
<keyword evidence="4" id="KW-1185">Reference proteome</keyword>
<dbReference type="AlphaFoldDB" id="A0A9W7FES1"/>
<proteinExistence type="predicted"/>
<organism evidence="3 4">
    <name type="scientific">Triparma retinervis</name>
    <dbReference type="NCBI Taxonomy" id="2557542"/>
    <lineage>
        <taxon>Eukaryota</taxon>
        <taxon>Sar</taxon>
        <taxon>Stramenopiles</taxon>
        <taxon>Ochrophyta</taxon>
        <taxon>Bolidophyceae</taxon>
        <taxon>Parmales</taxon>
        <taxon>Triparmaceae</taxon>
        <taxon>Triparma</taxon>
    </lineage>
</organism>
<evidence type="ECO:0000313" key="3">
    <source>
        <dbReference type="EMBL" id="GMI10718.1"/>
    </source>
</evidence>
<protein>
    <recommendedName>
        <fullName evidence="5">Sfi1 spindle body domain-containing protein</fullName>
    </recommendedName>
</protein>
<feature type="coiled-coil region" evidence="1">
    <location>
        <begin position="47"/>
        <end position="90"/>
    </location>
</feature>
<evidence type="ECO:0000256" key="2">
    <source>
        <dbReference type="SAM" id="MobiDB-lite"/>
    </source>
</evidence>
<name>A0A9W7FES1_9STRA</name>
<evidence type="ECO:0000313" key="4">
    <source>
        <dbReference type="Proteomes" id="UP001165082"/>
    </source>
</evidence>
<evidence type="ECO:0000256" key="1">
    <source>
        <dbReference type="SAM" id="Coils"/>
    </source>
</evidence>
<sequence>MGPVKGSRVGRERCREYYGRWRDCAREWAGRMEGVRGKVRMAALVGRERRRDKEREMERMAREEERRKWREEVERVKRGLEGRERDVERRLEESMGIVVAQSSLLASQRQQGNFTVNVNNAQSTVDNSFVDNSQRHGGTRITVRDPAGGIMRPAAVEEDKYLKNAPQTMGAKPLSIPPPPPPEVEDEEHTGRVISLCYSPRVCFRAWRKLSARSSERIRRIRRLGAVAVHKKLRAGWQAWRWYAGIMGVLEAEGRERRDMESRGEEGKREAAELRETMKGYKVKAMGQIAGEVARGCIFRHAFIATRDGYLRAVLRSWHFHTRTSHSLKERAATTVFNLLSNRLNVTLLLKGWIKLKQAGYFEARHVARAWGSRKGTSIKSSVMDSWKKLTCRRKRARDIVERNVWDKVTKAFYCWVKEWVKYRDDKILYLRRISKLVKSLKPPMRQMMKEAFKILHAHARNCSDILERSFMRWRIEHIHCLQRKSAMRRIVSKHTRPKHYFRLWLQRVHERSKFELSQSTVKIYQTLAAGNLAMSLETMQRRKMVLSWMNISLNKAFKIWRAKIFHHHRHRESEIERNLHLEMYIKRKYLSAWHGFVLKRRAGSIALGRWLKRVVTEKLRSRLDTWHAATVRHTRRKRMCVETLFRISRKHELRHALAIIRKETEERRKVMAKKALIGTFEASKEELLQMHDRERRKILGMGVMRGKICTIVQDRYLRALRGGIGRWARHTIGVRRSTREAERFRKKHRHLPLQFEVRMTAQV</sequence>
<evidence type="ECO:0008006" key="5">
    <source>
        <dbReference type="Google" id="ProtNLM"/>
    </source>
</evidence>
<feature type="region of interest" description="Disordered" evidence="2">
    <location>
        <begin position="168"/>
        <end position="187"/>
    </location>
</feature>